<evidence type="ECO:0000313" key="1">
    <source>
        <dbReference type="EMBL" id="PXF56446.1"/>
    </source>
</evidence>
<dbReference type="EMBL" id="PQXF01000103">
    <property type="protein sequence ID" value="PXF56446.1"/>
    <property type="molecule type" value="Genomic_DNA"/>
</dbReference>
<evidence type="ECO:0000313" key="2">
    <source>
        <dbReference type="Proteomes" id="UP000248329"/>
    </source>
</evidence>
<accession>A0AC61KY26</accession>
<sequence>MGLNYMQYWDPAGAGAFRAGSVHGLACSGRVYTAGVGFRGGAVCGRDWGFERRFLSPKTNLILVMVMRMKAIYKDAVLKPLTELDLREGEIVVIDLKKASMRDFHGKVEIETEIADEIMEMGMWD</sequence>
<proteinExistence type="predicted"/>
<name>A0AC61KY26_9EURY</name>
<dbReference type="Proteomes" id="UP000248329">
    <property type="component" value="Unassembled WGS sequence"/>
</dbReference>
<gene>
    <name evidence="1" type="ORF">C4B59_16890</name>
</gene>
<organism evidence="1 2">
    <name type="scientific">Candidatus Methanogaster sp</name>
    <dbReference type="NCBI Taxonomy" id="3386292"/>
    <lineage>
        <taxon>Archaea</taxon>
        <taxon>Methanobacteriati</taxon>
        <taxon>Methanobacteriota</taxon>
        <taxon>Stenosarchaea group</taxon>
        <taxon>Methanomicrobia</taxon>
        <taxon>Methanosarcinales</taxon>
        <taxon>ANME-2 cluster</taxon>
        <taxon>Candidatus Methanogasteraceae</taxon>
        <taxon>Candidatus Methanogaster</taxon>
    </lineage>
</organism>
<comment type="caution">
    <text evidence="1">The sequence shown here is derived from an EMBL/GenBank/DDBJ whole genome shotgun (WGS) entry which is preliminary data.</text>
</comment>
<protein>
    <submittedName>
        <fullName evidence="1">Uncharacterized protein</fullName>
    </submittedName>
</protein>
<reference evidence="1" key="1">
    <citation type="submission" date="2018-01" db="EMBL/GenBank/DDBJ databases">
        <authorList>
            <person name="Krukenberg V."/>
        </authorList>
    </citation>
    <scope>NUCLEOTIDE SEQUENCE</scope>
    <source>
        <strain evidence="1">E20ANME2</strain>
    </source>
</reference>